<dbReference type="InterPro" id="IPR002018">
    <property type="entry name" value="CarbesteraseB"/>
</dbReference>
<dbReference type="EMBL" id="SDEE01000042">
    <property type="protein sequence ID" value="RXW23456.1"/>
    <property type="molecule type" value="Genomic_DNA"/>
</dbReference>
<dbReference type="Proteomes" id="UP000290288">
    <property type="component" value="Unassembled WGS sequence"/>
</dbReference>
<feature type="domain" description="Carboxylesterase type B" evidence="3">
    <location>
        <begin position="12"/>
        <end position="385"/>
    </location>
</feature>
<dbReference type="Gene3D" id="3.40.50.1820">
    <property type="entry name" value="alpha/beta hydrolase"/>
    <property type="match status" value="1"/>
</dbReference>
<dbReference type="AlphaFoldDB" id="A0A4Q2DUP6"/>
<dbReference type="STRING" id="2316362.A0A4Q2DUP6"/>
<proteinExistence type="inferred from homology"/>
<keyword evidence="5" id="KW-1185">Reference proteome</keyword>
<name>A0A4Q2DUP6_9AGAR</name>
<accession>A0A4Q2DUP6</accession>
<reference evidence="4 5" key="1">
    <citation type="submission" date="2019-01" db="EMBL/GenBank/DDBJ databases">
        <title>Draft genome sequence of Psathyrella aberdarensis IHI B618.</title>
        <authorList>
            <person name="Buettner E."/>
            <person name="Kellner H."/>
        </authorList>
    </citation>
    <scope>NUCLEOTIDE SEQUENCE [LARGE SCALE GENOMIC DNA]</scope>
    <source>
        <strain evidence="4 5">IHI B618</strain>
    </source>
</reference>
<evidence type="ECO:0000256" key="2">
    <source>
        <dbReference type="ARBA" id="ARBA00022801"/>
    </source>
</evidence>
<sequence>MPFEDKVGLGKPTENPLFLNIHIPPSYPSRTDFPVKVYIHGGFLQFGCPHSLGSQAQYVSAERNEIWVNIGYRLSAFGFLASDKHGLKGNYGFKDQWLALEWIKANIAAFGGAPEATQITGLSAGAHSVQQLLHHASQLPEGQSAPFTSAVLQSNAILADPKTPAELRPQFEALCKALKLDPDADDVLETLKDPTRVSSSDLTNTIEHLESYGTFRGCLSDDWIITSPGPMERQRNGTFSRALQARGVRFVVFGDLTEEWYLYSIAHPIERAEDVITNLERYFSSSLVRDLVGQYPALPPKAKKKDLKRRFGEILSVAQVHLPVRVLARDLVDNGFPVLRYEIRWTPEELRPFGYVTHGTDRALWALRLPVLTEDEQNVARRWLDVFEEESKKLLAGKGSRDKDDVLVLKEDRSIGWTKDREWEKYEKLAKTLLRDDLASSHKPLL</sequence>
<organism evidence="4 5">
    <name type="scientific">Candolleomyces aberdarensis</name>
    <dbReference type="NCBI Taxonomy" id="2316362"/>
    <lineage>
        <taxon>Eukaryota</taxon>
        <taxon>Fungi</taxon>
        <taxon>Dikarya</taxon>
        <taxon>Basidiomycota</taxon>
        <taxon>Agaricomycotina</taxon>
        <taxon>Agaricomycetes</taxon>
        <taxon>Agaricomycetidae</taxon>
        <taxon>Agaricales</taxon>
        <taxon>Agaricineae</taxon>
        <taxon>Psathyrellaceae</taxon>
        <taxon>Candolleomyces</taxon>
    </lineage>
</organism>
<dbReference type="OrthoDB" id="6846267at2759"/>
<evidence type="ECO:0000259" key="3">
    <source>
        <dbReference type="Pfam" id="PF00135"/>
    </source>
</evidence>
<dbReference type="InterPro" id="IPR029058">
    <property type="entry name" value="AB_hydrolase_fold"/>
</dbReference>
<evidence type="ECO:0000256" key="1">
    <source>
        <dbReference type="ARBA" id="ARBA00005964"/>
    </source>
</evidence>
<evidence type="ECO:0000313" key="5">
    <source>
        <dbReference type="Proteomes" id="UP000290288"/>
    </source>
</evidence>
<keyword evidence="2" id="KW-0378">Hydrolase</keyword>
<dbReference type="SUPFAM" id="SSF53474">
    <property type="entry name" value="alpha/beta-Hydrolases"/>
    <property type="match status" value="1"/>
</dbReference>
<comment type="caution">
    <text evidence="4">The sequence shown here is derived from an EMBL/GenBank/DDBJ whole genome shotgun (WGS) entry which is preliminary data.</text>
</comment>
<dbReference type="GO" id="GO:0016787">
    <property type="term" value="F:hydrolase activity"/>
    <property type="evidence" value="ECO:0007669"/>
    <property type="project" value="UniProtKB-KW"/>
</dbReference>
<dbReference type="PANTHER" id="PTHR43142">
    <property type="entry name" value="CARBOXYLIC ESTER HYDROLASE"/>
    <property type="match status" value="1"/>
</dbReference>
<protein>
    <recommendedName>
        <fullName evidence="3">Carboxylesterase type B domain-containing protein</fullName>
    </recommendedName>
</protein>
<dbReference type="PANTHER" id="PTHR43142:SF1">
    <property type="entry name" value="CARBOXYLIC ESTER HYDROLASE"/>
    <property type="match status" value="1"/>
</dbReference>
<evidence type="ECO:0000313" key="4">
    <source>
        <dbReference type="EMBL" id="RXW23456.1"/>
    </source>
</evidence>
<dbReference type="Pfam" id="PF00135">
    <property type="entry name" value="COesterase"/>
    <property type="match status" value="1"/>
</dbReference>
<gene>
    <name evidence="4" type="ORF">EST38_g2421</name>
</gene>
<comment type="similarity">
    <text evidence="1">Belongs to the type-B carboxylesterase/lipase family.</text>
</comment>